<evidence type="ECO:0008006" key="3">
    <source>
        <dbReference type="Google" id="ProtNLM"/>
    </source>
</evidence>
<evidence type="ECO:0000313" key="1">
    <source>
        <dbReference type="EMBL" id="SFP96576.1"/>
    </source>
</evidence>
<sequence>MPIPALTFGKLLVLECQLCLFYFMPTFVVSLRLPDDYDEEFIALIPSHRDFINRMINEKIVEVYAISSDRSRGWVTINGDDAAAVQAVVEQFPLYNYLQAVEIDELFIFDSTASRFPHISLN</sequence>
<protein>
    <recommendedName>
        <fullName evidence="3">Muconolactone delta-isomerase</fullName>
    </recommendedName>
</protein>
<dbReference type="EMBL" id="FOXS01000001">
    <property type="protein sequence ID" value="SFP96576.1"/>
    <property type="molecule type" value="Genomic_DNA"/>
</dbReference>
<keyword evidence="2" id="KW-1185">Reference proteome</keyword>
<evidence type="ECO:0000313" key="2">
    <source>
        <dbReference type="Proteomes" id="UP000199029"/>
    </source>
</evidence>
<dbReference type="AlphaFoldDB" id="A0A1I5UPL4"/>
<proteinExistence type="predicted"/>
<gene>
    <name evidence="1" type="ORF">SAMN04515668_0993</name>
</gene>
<reference evidence="2" key="1">
    <citation type="submission" date="2016-10" db="EMBL/GenBank/DDBJ databases">
        <authorList>
            <person name="Varghese N."/>
            <person name="Submissions S."/>
        </authorList>
    </citation>
    <scope>NUCLEOTIDE SEQUENCE [LARGE SCALE GENOMIC DNA]</scope>
    <source>
        <strain evidence="2">OR362-8,ATCC BAA-1266,JCM 13504</strain>
    </source>
</reference>
<dbReference type="STRING" id="1227077.SAMN04515668_0993"/>
<name>A0A1I5UPL4_HYMAR</name>
<accession>A0A1I5UPL4</accession>
<organism evidence="1 2">
    <name type="scientific">Hymenobacter arizonensis</name>
    <name type="common">Siccationidurans arizonensis</name>
    <dbReference type="NCBI Taxonomy" id="1227077"/>
    <lineage>
        <taxon>Bacteria</taxon>
        <taxon>Pseudomonadati</taxon>
        <taxon>Bacteroidota</taxon>
        <taxon>Cytophagia</taxon>
        <taxon>Cytophagales</taxon>
        <taxon>Hymenobacteraceae</taxon>
        <taxon>Hymenobacter</taxon>
    </lineage>
</organism>
<dbReference type="Proteomes" id="UP000199029">
    <property type="component" value="Unassembled WGS sequence"/>
</dbReference>